<dbReference type="KEGG" id="maic:MAIC_25370"/>
<dbReference type="AlphaFoldDB" id="A0AAD1HN40"/>
<dbReference type="InterPro" id="IPR001647">
    <property type="entry name" value="HTH_TetR"/>
</dbReference>
<keyword evidence="2 4" id="KW-0238">DNA-binding</keyword>
<evidence type="ECO:0000256" key="2">
    <source>
        <dbReference type="ARBA" id="ARBA00023125"/>
    </source>
</evidence>
<dbReference type="GO" id="GO:0000976">
    <property type="term" value="F:transcription cis-regulatory region binding"/>
    <property type="evidence" value="ECO:0007669"/>
    <property type="project" value="TreeGrafter"/>
</dbReference>
<dbReference type="Pfam" id="PF00440">
    <property type="entry name" value="TetR_N"/>
    <property type="match status" value="1"/>
</dbReference>
<keyword evidence="7" id="KW-1185">Reference proteome</keyword>
<sequence>MVFDLPENSSARAARLLAAANDLLLSRGARGFTVADVAARAHVGKGTVYLYWPTKEDLLLGLIGREFLSQVEKMIELLAEDNDLARPSRFCPAIVGLATSQPLISALQRNDHDLLGILTDDPRSRGLHEALGPGAMLRVILPIWRDSGLVRTDWDVDDQVFALNALIGGITMSILAPTPEPIRVADPLVVLGQAVTALLGPERAGLKQIRATADQIGNHLRTCATIALHVITASNARKPNGGTASGAE</sequence>
<evidence type="ECO:0000256" key="4">
    <source>
        <dbReference type="PROSITE-ProRule" id="PRU00335"/>
    </source>
</evidence>
<protein>
    <submittedName>
        <fullName evidence="6">TetR family transcriptional regulator</fullName>
    </submittedName>
</protein>
<dbReference type="Gene3D" id="1.10.357.10">
    <property type="entry name" value="Tetracycline Repressor, domain 2"/>
    <property type="match status" value="1"/>
</dbReference>
<accession>A0AAD1HN40</accession>
<evidence type="ECO:0000313" key="6">
    <source>
        <dbReference type="EMBL" id="BBX07734.1"/>
    </source>
</evidence>
<evidence type="ECO:0000256" key="1">
    <source>
        <dbReference type="ARBA" id="ARBA00023015"/>
    </source>
</evidence>
<dbReference type="SUPFAM" id="SSF46689">
    <property type="entry name" value="Homeodomain-like"/>
    <property type="match status" value="1"/>
</dbReference>
<reference evidence="6 7" key="1">
    <citation type="journal article" date="2019" name="Emerg. Microbes Infect.">
        <title>Comprehensive subspecies identification of 175 nontuberculous mycobacteria species based on 7547 genomic profiles.</title>
        <authorList>
            <person name="Matsumoto Y."/>
            <person name="Kinjo T."/>
            <person name="Motooka D."/>
            <person name="Nabeya D."/>
            <person name="Jung N."/>
            <person name="Uechi K."/>
            <person name="Horii T."/>
            <person name="Iida T."/>
            <person name="Fujita J."/>
            <person name="Nakamura S."/>
        </authorList>
    </citation>
    <scope>NUCLEOTIDE SEQUENCE [LARGE SCALE GENOMIC DNA]</scope>
    <source>
        <strain evidence="6 7">JCM 6376</strain>
    </source>
</reference>
<evidence type="ECO:0000256" key="3">
    <source>
        <dbReference type="ARBA" id="ARBA00023163"/>
    </source>
</evidence>
<feature type="domain" description="HTH tetR-type" evidence="5">
    <location>
        <begin position="10"/>
        <end position="70"/>
    </location>
</feature>
<dbReference type="EMBL" id="AP022561">
    <property type="protein sequence ID" value="BBX07734.1"/>
    <property type="molecule type" value="Genomic_DNA"/>
</dbReference>
<dbReference type="PROSITE" id="PS50977">
    <property type="entry name" value="HTH_TETR_2"/>
    <property type="match status" value="1"/>
</dbReference>
<organism evidence="6 7">
    <name type="scientific">Mycolicibacterium aichiense</name>
    <dbReference type="NCBI Taxonomy" id="1799"/>
    <lineage>
        <taxon>Bacteria</taxon>
        <taxon>Bacillati</taxon>
        <taxon>Actinomycetota</taxon>
        <taxon>Actinomycetes</taxon>
        <taxon>Mycobacteriales</taxon>
        <taxon>Mycobacteriaceae</taxon>
        <taxon>Mycolicibacterium</taxon>
    </lineage>
</organism>
<evidence type="ECO:0000313" key="7">
    <source>
        <dbReference type="Proteomes" id="UP000467327"/>
    </source>
</evidence>
<dbReference type="InterPro" id="IPR009057">
    <property type="entry name" value="Homeodomain-like_sf"/>
</dbReference>
<proteinExistence type="predicted"/>
<dbReference type="InterPro" id="IPR050109">
    <property type="entry name" value="HTH-type_TetR-like_transc_reg"/>
</dbReference>
<dbReference type="Proteomes" id="UP000467327">
    <property type="component" value="Chromosome"/>
</dbReference>
<dbReference type="GO" id="GO:0003700">
    <property type="term" value="F:DNA-binding transcription factor activity"/>
    <property type="evidence" value="ECO:0007669"/>
    <property type="project" value="TreeGrafter"/>
</dbReference>
<evidence type="ECO:0000259" key="5">
    <source>
        <dbReference type="PROSITE" id="PS50977"/>
    </source>
</evidence>
<gene>
    <name evidence="6" type="ORF">MAIC_25370</name>
</gene>
<dbReference type="PRINTS" id="PR00455">
    <property type="entry name" value="HTHTETR"/>
</dbReference>
<dbReference type="PANTHER" id="PTHR30055">
    <property type="entry name" value="HTH-TYPE TRANSCRIPTIONAL REGULATOR RUTR"/>
    <property type="match status" value="1"/>
</dbReference>
<keyword evidence="3" id="KW-0804">Transcription</keyword>
<name>A0AAD1HN40_9MYCO</name>
<keyword evidence="1" id="KW-0805">Transcription regulation</keyword>
<feature type="DNA-binding region" description="H-T-H motif" evidence="4">
    <location>
        <begin position="33"/>
        <end position="52"/>
    </location>
</feature>
<dbReference type="PANTHER" id="PTHR30055:SF234">
    <property type="entry name" value="HTH-TYPE TRANSCRIPTIONAL REGULATOR BETI"/>
    <property type="match status" value="1"/>
</dbReference>